<evidence type="ECO:0000313" key="9">
    <source>
        <dbReference type="Proteomes" id="UP001258017"/>
    </source>
</evidence>
<dbReference type="Proteomes" id="UP001258017">
    <property type="component" value="Unassembled WGS sequence"/>
</dbReference>
<dbReference type="InterPro" id="IPR033468">
    <property type="entry name" value="Metaxin_GST"/>
</dbReference>
<evidence type="ECO:0008006" key="10">
    <source>
        <dbReference type="Google" id="ProtNLM"/>
    </source>
</evidence>
<dbReference type="GO" id="GO:0006412">
    <property type="term" value="P:translation"/>
    <property type="evidence" value="ECO:0007669"/>
    <property type="project" value="UniProtKB-KW"/>
</dbReference>
<evidence type="ECO:0000256" key="3">
    <source>
        <dbReference type="ARBA" id="ARBA00022490"/>
    </source>
</evidence>
<accession>A0AAD9VMZ4</accession>
<organism evidence="8 9">
    <name type="scientific">Odynerus spinipes</name>
    <dbReference type="NCBI Taxonomy" id="1348599"/>
    <lineage>
        <taxon>Eukaryota</taxon>
        <taxon>Metazoa</taxon>
        <taxon>Ecdysozoa</taxon>
        <taxon>Arthropoda</taxon>
        <taxon>Hexapoda</taxon>
        <taxon>Insecta</taxon>
        <taxon>Pterygota</taxon>
        <taxon>Neoptera</taxon>
        <taxon>Endopterygota</taxon>
        <taxon>Hymenoptera</taxon>
        <taxon>Apocrita</taxon>
        <taxon>Aculeata</taxon>
        <taxon>Vespoidea</taxon>
        <taxon>Vespidae</taxon>
        <taxon>Eumeninae</taxon>
        <taxon>Odynerus</taxon>
    </lineage>
</organism>
<dbReference type="Gene3D" id="1.20.1050.130">
    <property type="match status" value="1"/>
</dbReference>
<feature type="domain" description="Metaxin glutathione S-transferase" evidence="6">
    <location>
        <begin position="253"/>
        <end position="304"/>
    </location>
</feature>
<evidence type="ECO:0000256" key="4">
    <source>
        <dbReference type="ARBA" id="ARBA00022917"/>
    </source>
</evidence>
<name>A0AAD9VMZ4_9HYME</name>
<evidence type="ECO:0000259" key="6">
    <source>
        <dbReference type="Pfam" id="PF17171"/>
    </source>
</evidence>
<protein>
    <recommendedName>
        <fullName evidence="10">Aminoacyl tRNA synthase complex-interacting multifunctional protein 2</fullName>
    </recommendedName>
</protein>
<dbReference type="SUPFAM" id="SSF47616">
    <property type="entry name" value="GST C-terminal domain-like"/>
    <property type="match status" value="1"/>
</dbReference>
<dbReference type="GO" id="GO:0017101">
    <property type="term" value="C:aminoacyl-tRNA synthetase multienzyme complex"/>
    <property type="evidence" value="ECO:0007669"/>
    <property type="project" value="InterPro"/>
</dbReference>
<dbReference type="GO" id="GO:0005634">
    <property type="term" value="C:nucleus"/>
    <property type="evidence" value="ECO:0007669"/>
    <property type="project" value="UniProtKB-SubCell"/>
</dbReference>
<dbReference type="InterPro" id="IPR041503">
    <property type="entry name" value="AIMP2_thioredoxin"/>
</dbReference>
<evidence type="ECO:0000256" key="5">
    <source>
        <dbReference type="ARBA" id="ARBA00023242"/>
    </source>
</evidence>
<dbReference type="Pfam" id="PF18569">
    <property type="entry name" value="Thioredoxin_16"/>
    <property type="match status" value="1"/>
</dbReference>
<evidence type="ECO:0000259" key="7">
    <source>
        <dbReference type="Pfam" id="PF18569"/>
    </source>
</evidence>
<keyword evidence="3" id="KW-0963">Cytoplasm</keyword>
<reference evidence="8" key="2">
    <citation type="journal article" date="2023" name="Commun. Biol.">
        <title>Intrasexual cuticular hydrocarbon dimorphism in a wasp sheds light on hydrocarbon biosynthesis genes in Hymenoptera.</title>
        <authorList>
            <person name="Moris V.C."/>
            <person name="Podsiadlowski L."/>
            <person name="Martin S."/>
            <person name="Oeyen J.P."/>
            <person name="Donath A."/>
            <person name="Petersen M."/>
            <person name="Wilbrandt J."/>
            <person name="Misof B."/>
            <person name="Liedtke D."/>
            <person name="Thamm M."/>
            <person name="Scheiner R."/>
            <person name="Schmitt T."/>
            <person name="Niehuis O."/>
        </authorList>
    </citation>
    <scope>NUCLEOTIDE SEQUENCE</scope>
    <source>
        <strain evidence="8">GBR_01_08_01A</strain>
    </source>
</reference>
<sequence length="306" mass="35170">MYAMKPIIFLPEMTHHADKMYEMKNIHGEHGRNDHTRTGIKIVADVTEQVIEFLKNPLPEYALLEARQEKILGQLAELKKQVSTLCDFLKHTNHEKAPVAHTKKQESYVVSDHKSEPITIDLIINANPNKPPYSIIALQKVWNDTSIKLQSYVHSSVIGNVPEIYICDTHPKPNVVNLSLIWKEVEDLELVSGLYNYSLFGEINFLRYLSRILHMHSFESYADPVEATMFDTILDYCHCLQIEKSAKKQQSILQLITSKLGNKEWFGKNKPNIVDIAVWSIVKQTSIQNLPSNLKRCINTCENVFK</sequence>
<feature type="domain" description="AIMP2 thioredoxin-like" evidence="7">
    <location>
        <begin position="121"/>
        <end position="192"/>
    </location>
</feature>
<dbReference type="GO" id="GO:0005829">
    <property type="term" value="C:cytosol"/>
    <property type="evidence" value="ECO:0007669"/>
    <property type="project" value="UniProtKB-SubCell"/>
</dbReference>
<comment type="subcellular location">
    <subcellularLocation>
        <location evidence="2">Cytoplasm</location>
        <location evidence="2">Cytosol</location>
    </subcellularLocation>
    <subcellularLocation>
        <location evidence="1">Nucleus</location>
    </subcellularLocation>
</comment>
<keyword evidence="5" id="KW-0539">Nucleus</keyword>
<reference evidence="8" key="1">
    <citation type="submission" date="2021-08" db="EMBL/GenBank/DDBJ databases">
        <authorList>
            <person name="Misof B."/>
            <person name="Oliver O."/>
            <person name="Podsiadlowski L."/>
            <person name="Donath A."/>
            <person name="Peters R."/>
            <person name="Mayer C."/>
            <person name="Rust J."/>
            <person name="Gunkel S."/>
            <person name="Lesny P."/>
            <person name="Martin S."/>
            <person name="Oeyen J.P."/>
            <person name="Petersen M."/>
            <person name="Panagiotis P."/>
            <person name="Wilbrandt J."/>
            <person name="Tanja T."/>
        </authorList>
    </citation>
    <scope>NUCLEOTIDE SEQUENCE</scope>
    <source>
        <strain evidence="8">GBR_01_08_01A</strain>
        <tissue evidence="8">Thorax + abdomen</tissue>
    </source>
</reference>
<evidence type="ECO:0000256" key="2">
    <source>
        <dbReference type="ARBA" id="ARBA00004514"/>
    </source>
</evidence>
<dbReference type="InterPro" id="IPR042360">
    <property type="entry name" value="AIMP2"/>
</dbReference>
<evidence type="ECO:0000256" key="1">
    <source>
        <dbReference type="ARBA" id="ARBA00004123"/>
    </source>
</evidence>
<comment type="caution">
    <text evidence="8">The sequence shown here is derived from an EMBL/GenBank/DDBJ whole genome shotgun (WGS) entry which is preliminary data.</text>
</comment>
<dbReference type="InterPro" id="IPR036282">
    <property type="entry name" value="Glutathione-S-Trfase_C_sf"/>
</dbReference>
<dbReference type="EMBL" id="JAIFRP010000050">
    <property type="protein sequence ID" value="KAK2580563.1"/>
    <property type="molecule type" value="Genomic_DNA"/>
</dbReference>
<evidence type="ECO:0000313" key="8">
    <source>
        <dbReference type="EMBL" id="KAK2580563.1"/>
    </source>
</evidence>
<keyword evidence="4" id="KW-0648">Protein biosynthesis</keyword>
<gene>
    <name evidence="8" type="ORF">KPH14_007690</name>
</gene>
<dbReference type="Pfam" id="PF17171">
    <property type="entry name" value="GST_C_6"/>
    <property type="match status" value="1"/>
</dbReference>
<dbReference type="AlphaFoldDB" id="A0AAD9VMZ4"/>
<keyword evidence="9" id="KW-1185">Reference proteome</keyword>
<dbReference type="PANTHER" id="PTHR13438">
    <property type="entry name" value="AMINOACYL TRNA SYNTHASE COMPLEX-INTERACTING MULTIFUNCTIONAL PROTEIN"/>
    <property type="match status" value="1"/>
</dbReference>
<proteinExistence type="predicted"/>
<dbReference type="PANTHER" id="PTHR13438:SF2">
    <property type="entry name" value="AMINOACYL TRNA SYNTHASE COMPLEX-INTERACTING MULTIFUNCTIONAL PROTEIN 2"/>
    <property type="match status" value="1"/>
</dbReference>